<dbReference type="PATRIC" id="fig|49338.4.peg.4718"/>
<accession>A0A098B5Z7</accession>
<dbReference type="Pfam" id="PF16244">
    <property type="entry name" value="DUF4901"/>
    <property type="match status" value="2"/>
</dbReference>
<sequence length="742" mass="81939">MNKKKMHKLAIPMAVALLVQGALPASVMAAAEVSAKTISAVEMIAAPAQVKVSLEDAIKLVKNNFTIPAAYTKFTSGYNNYNERETWSLNWNSTDDAGGSFNAQVDVSTGEIIHMNSWNPASSSSQTSVPKYSYAEAKDIAQGLVNKILGDRLNQMELVPENTQITPVIDYGYTTYSVQWKRVANGVAFPSNGVSVQVNAYDGTITSYSLNWSKESIPDPKDVISADKAREAFVKNNLLQLQYFLNYGIRPLDSQEKDAKKDALLVYKLSNQSFSGMIDAKTGEPLKLNSGEWLNSDAVMEAGGGMGGMAKSSENALAPAEQKEVDDASKLLTKEQAIESAKKWVEIPDSLTLRGANLGLEGGLSQKRVWSFDWSQEESADGYNYVYARVDAATGEVLGFSAYSPNPQPKGPDAIDRTAAKAIADAFIKKIQPDRVQQVEYLEVMDNGQKYPEDQPNHDFSYERVVNGVHVPGNGFSVSVERNTQKVVSYNMDFADVNFPDIAQAMDQKQGEDTFLKKRPLELKYVQINKNGQLSDIRLVYQPKMDNSFAVSNIMDAQTGEFLDWQGKPIKEQPRPYNFGDISGSFAEEEIRLLGQAGAFGEYGDQFRPDEHVTVKSLLSSMLIAKNGVWSYQGLSDEELLKQVKELGWVKENLSLNDQVSREFQAKLVVRMLQLEKIAQLEELFQAPYEDADTFSDGSLGYIALAKGLGVMNIEGNTFESTKKMTRAEAAYALVKALQSNR</sequence>
<dbReference type="EMBL" id="LK996017">
    <property type="protein sequence ID" value="CDX04269.1"/>
    <property type="molecule type" value="Genomic_DNA"/>
</dbReference>
<proteinExistence type="predicted"/>
<protein>
    <submittedName>
        <fullName evidence="4">Propeptide PepSY amd peptidase M4</fullName>
    </submittedName>
</protein>
<evidence type="ECO:0000313" key="4">
    <source>
        <dbReference type="EMBL" id="CDX04269.1"/>
    </source>
</evidence>
<name>A0A098B5Z7_DESHA</name>
<dbReference type="Pfam" id="PF00395">
    <property type="entry name" value="SLH"/>
    <property type="match status" value="2"/>
</dbReference>
<reference evidence="4" key="1">
    <citation type="submission" date="2014-07" db="EMBL/GenBank/DDBJ databases">
        <authorList>
            <person name="Hornung V.Bastian."/>
        </authorList>
    </citation>
    <scope>NUCLEOTIDE SEQUENCE</scope>
    <source>
        <strain evidence="4">PCE-S</strain>
    </source>
</reference>
<feature type="domain" description="SLH" evidence="3">
    <location>
        <begin position="686"/>
        <end position="742"/>
    </location>
</feature>
<feature type="chain" id="PRO_5039054478" evidence="2">
    <location>
        <begin position="30"/>
        <end position="742"/>
    </location>
</feature>
<dbReference type="PROSITE" id="PS51272">
    <property type="entry name" value="SLH"/>
    <property type="match status" value="1"/>
</dbReference>
<dbReference type="InterPro" id="IPR032599">
    <property type="entry name" value="YcdB/YcdC_rep_domain"/>
</dbReference>
<dbReference type="InterPro" id="IPR001119">
    <property type="entry name" value="SLH_dom"/>
</dbReference>
<evidence type="ECO:0000256" key="2">
    <source>
        <dbReference type="SAM" id="SignalP"/>
    </source>
</evidence>
<evidence type="ECO:0000259" key="3">
    <source>
        <dbReference type="PROSITE" id="PS51272"/>
    </source>
</evidence>
<keyword evidence="1" id="KW-0677">Repeat</keyword>
<dbReference type="AlphaFoldDB" id="A0A098B5Z7"/>
<gene>
    <name evidence="4" type="ORF">DPCES_4383</name>
</gene>
<evidence type="ECO:0000256" key="1">
    <source>
        <dbReference type="ARBA" id="ARBA00022737"/>
    </source>
</evidence>
<keyword evidence="2" id="KW-0732">Signal</keyword>
<dbReference type="RefSeq" id="WP_208926347.1">
    <property type="nucleotide sequence ID" value="NZ_LK996017.1"/>
</dbReference>
<feature type="signal peptide" evidence="2">
    <location>
        <begin position="1"/>
        <end position="29"/>
    </location>
</feature>
<organism evidence="4">
    <name type="scientific">Desulfitobacterium hafniense</name>
    <name type="common">Desulfitobacterium frappieri</name>
    <dbReference type="NCBI Taxonomy" id="49338"/>
    <lineage>
        <taxon>Bacteria</taxon>
        <taxon>Bacillati</taxon>
        <taxon>Bacillota</taxon>
        <taxon>Clostridia</taxon>
        <taxon>Eubacteriales</taxon>
        <taxon>Desulfitobacteriaceae</taxon>
        <taxon>Desulfitobacterium</taxon>
    </lineage>
</organism>